<comment type="caution">
    <text evidence="9">The sequence shown here is derived from an EMBL/GenBank/DDBJ whole genome shotgun (WGS) entry which is preliminary data.</text>
</comment>
<evidence type="ECO:0000313" key="12">
    <source>
        <dbReference type="Proteomes" id="UP000324726"/>
    </source>
</evidence>
<reference evidence="10 12" key="2">
    <citation type="submission" date="2019-08" db="EMBL/GenBank/DDBJ databases">
        <title>Draft genome of C. urealyticum strain VH4248.</title>
        <authorList>
            <person name="Navas J."/>
        </authorList>
    </citation>
    <scope>NUCLEOTIDE SEQUENCE [LARGE SCALE GENOMIC DNA]</scope>
    <source>
        <strain evidence="10 12">VH4248</strain>
    </source>
</reference>
<feature type="domain" description="NusB/RsmB/TIM44" evidence="8">
    <location>
        <begin position="44"/>
        <end position="173"/>
    </location>
</feature>
<name>A0A2W5BEV0_9CORY</name>
<dbReference type="GO" id="GO:0006353">
    <property type="term" value="P:DNA-templated transcription termination"/>
    <property type="evidence" value="ECO:0007669"/>
    <property type="project" value="UniProtKB-UniRule"/>
</dbReference>
<comment type="function">
    <text evidence="6">Involved in transcription antitermination. Required for transcription of ribosomal RNA (rRNA) genes. Binds specifically to the boxA antiterminator sequence of the ribosomal RNA (rrn) operons.</text>
</comment>
<dbReference type="GO" id="GO:0031564">
    <property type="term" value="P:transcription antitermination"/>
    <property type="evidence" value="ECO:0007669"/>
    <property type="project" value="UniProtKB-KW"/>
</dbReference>
<dbReference type="GO" id="GO:0005829">
    <property type="term" value="C:cytosol"/>
    <property type="evidence" value="ECO:0007669"/>
    <property type="project" value="TreeGrafter"/>
</dbReference>
<feature type="compositionally biased region" description="Low complexity" evidence="7">
    <location>
        <begin position="216"/>
        <end position="225"/>
    </location>
</feature>
<evidence type="ECO:0000313" key="10">
    <source>
        <dbReference type="EMBL" id="TYR20076.1"/>
    </source>
</evidence>
<dbReference type="InterPro" id="IPR006027">
    <property type="entry name" value="NusB_RsmB_TIM44"/>
</dbReference>
<organism evidence="9 11">
    <name type="scientific">Corynebacterium urealyticum</name>
    <dbReference type="NCBI Taxonomy" id="43771"/>
    <lineage>
        <taxon>Bacteria</taxon>
        <taxon>Bacillati</taxon>
        <taxon>Actinomycetota</taxon>
        <taxon>Actinomycetes</taxon>
        <taxon>Mycobacteriales</taxon>
        <taxon>Corynebacteriaceae</taxon>
        <taxon>Corynebacterium</taxon>
    </lineage>
</organism>
<dbReference type="EMBL" id="VSZI01000001">
    <property type="protein sequence ID" value="TYR20076.1"/>
    <property type="molecule type" value="Genomic_DNA"/>
</dbReference>
<evidence type="ECO:0000256" key="6">
    <source>
        <dbReference type="HAMAP-Rule" id="MF_00073"/>
    </source>
</evidence>
<gene>
    <name evidence="6 10" type="primary">nusB</name>
    <name evidence="9" type="ORF">DI609_01730</name>
    <name evidence="10" type="ORF">FYJ87_03605</name>
</gene>
<keyword evidence="5 6" id="KW-0804">Transcription</keyword>
<dbReference type="Gene3D" id="1.10.940.10">
    <property type="entry name" value="NusB-like"/>
    <property type="match status" value="1"/>
</dbReference>
<dbReference type="NCBIfam" id="TIGR01951">
    <property type="entry name" value="nusB"/>
    <property type="match status" value="1"/>
</dbReference>
<dbReference type="OMA" id="QTHSTRW"/>
<dbReference type="InterPro" id="IPR035926">
    <property type="entry name" value="NusB-like_sf"/>
</dbReference>
<evidence type="ECO:0000256" key="7">
    <source>
        <dbReference type="SAM" id="MobiDB-lite"/>
    </source>
</evidence>
<feature type="compositionally biased region" description="Polar residues" evidence="7">
    <location>
        <begin position="8"/>
        <end position="18"/>
    </location>
</feature>
<dbReference type="PANTHER" id="PTHR11078:SF3">
    <property type="entry name" value="ANTITERMINATION NUSB DOMAIN-CONTAINING PROTEIN"/>
    <property type="match status" value="1"/>
</dbReference>
<dbReference type="SUPFAM" id="SSF48013">
    <property type="entry name" value="NusB-like"/>
    <property type="match status" value="1"/>
</dbReference>
<feature type="compositionally biased region" description="Basic residues" evidence="7">
    <location>
        <begin position="34"/>
        <end position="44"/>
    </location>
</feature>
<evidence type="ECO:0000256" key="1">
    <source>
        <dbReference type="ARBA" id="ARBA00005952"/>
    </source>
</evidence>
<reference evidence="9 11" key="1">
    <citation type="submission" date="2017-11" db="EMBL/GenBank/DDBJ databases">
        <title>Infants hospitalized years apart are colonized by the same room-sourced microbial strains.</title>
        <authorList>
            <person name="Brooks B."/>
            <person name="Olm M.R."/>
            <person name="Firek B.A."/>
            <person name="Baker R."/>
            <person name="Thomas B.C."/>
            <person name="Morowitz M.J."/>
            <person name="Banfield J.F."/>
        </authorList>
    </citation>
    <scope>NUCLEOTIDE SEQUENCE [LARGE SCALE GENOMIC DNA]</scope>
    <source>
        <strain evidence="9">S2_012_000_R3_87</strain>
    </source>
</reference>
<keyword evidence="2 6" id="KW-0889">Transcription antitermination</keyword>
<dbReference type="Proteomes" id="UP000249451">
    <property type="component" value="Unassembled WGS sequence"/>
</dbReference>
<dbReference type="RefSeq" id="WP_012360212.1">
    <property type="nucleotide sequence ID" value="NZ_CP066064.1"/>
</dbReference>
<dbReference type="InterPro" id="IPR011605">
    <property type="entry name" value="NusB_fam"/>
</dbReference>
<dbReference type="Proteomes" id="UP000324726">
    <property type="component" value="Unassembled WGS sequence"/>
</dbReference>
<proteinExistence type="inferred from homology"/>
<evidence type="ECO:0000259" key="8">
    <source>
        <dbReference type="Pfam" id="PF01029"/>
    </source>
</evidence>
<dbReference type="GeneID" id="60603743"/>
<dbReference type="Pfam" id="PF01029">
    <property type="entry name" value="NusB"/>
    <property type="match status" value="1"/>
</dbReference>
<protein>
    <recommendedName>
        <fullName evidence="6">Transcription antitermination protein NusB</fullName>
    </recommendedName>
    <alternativeName>
        <fullName evidence="6">Antitermination factor NusB</fullName>
    </alternativeName>
</protein>
<comment type="similarity">
    <text evidence="1 6">Belongs to the NusB family.</text>
</comment>
<keyword evidence="3 6" id="KW-0694">RNA-binding</keyword>
<evidence type="ECO:0000313" key="9">
    <source>
        <dbReference type="EMBL" id="PZP02930.1"/>
    </source>
</evidence>
<dbReference type="AlphaFoldDB" id="A0A2W5BEV0"/>
<evidence type="ECO:0000256" key="2">
    <source>
        <dbReference type="ARBA" id="ARBA00022814"/>
    </source>
</evidence>
<keyword evidence="4 6" id="KW-0805">Transcription regulation</keyword>
<feature type="region of interest" description="Disordered" evidence="7">
    <location>
        <begin position="216"/>
        <end position="248"/>
    </location>
</feature>
<dbReference type="GO" id="GO:0003723">
    <property type="term" value="F:RNA binding"/>
    <property type="evidence" value="ECO:0007669"/>
    <property type="project" value="UniProtKB-UniRule"/>
</dbReference>
<evidence type="ECO:0000256" key="3">
    <source>
        <dbReference type="ARBA" id="ARBA00022884"/>
    </source>
</evidence>
<feature type="region of interest" description="Disordered" evidence="7">
    <location>
        <begin position="1"/>
        <end position="44"/>
    </location>
</feature>
<sequence>MVEPQSPTPSSRPQNHDPQSAGKGSGSKDERSAARFKRRGARYKARRRAVDILFEAEFRDIDPVDIMEERAELAKDQENQIKPIPEYTSQIVPGVASNLDAIDDAIAVHLTSDWTLDRIPAVDRAVMRVAAWELMFNADVPHRVALSEGIELASEYSHVKAPDYVNAVLDGVATDADAAMADRLAAQREQEQSGSESGTTTELAGIDALVDSVIADPAEQAADAATEGPEDSQAGPAESTAAENQDSV</sequence>
<dbReference type="PANTHER" id="PTHR11078">
    <property type="entry name" value="N UTILIZATION SUBSTANCE PROTEIN B-RELATED"/>
    <property type="match status" value="1"/>
</dbReference>
<dbReference type="HAMAP" id="MF_00073">
    <property type="entry name" value="NusB"/>
    <property type="match status" value="1"/>
</dbReference>
<dbReference type="EMBL" id="QFNY01000022">
    <property type="protein sequence ID" value="PZP02930.1"/>
    <property type="molecule type" value="Genomic_DNA"/>
</dbReference>
<accession>A0A2W5BEV0</accession>
<evidence type="ECO:0000256" key="5">
    <source>
        <dbReference type="ARBA" id="ARBA00023163"/>
    </source>
</evidence>
<evidence type="ECO:0000313" key="11">
    <source>
        <dbReference type="Proteomes" id="UP000249451"/>
    </source>
</evidence>
<evidence type="ECO:0000256" key="4">
    <source>
        <dbReference type="ARBA" id="ARBA00023015"/>
    </source>
</evidence>